<evidence type="ECO:0000313" key="3">
    <source>
        <dbReference type="EMBL" id="MDN5203169.1"/>
    </source>
</evidence>
<dbReference type="Pfam" id="PF05598">
    <property type="entry name" value="DUF772"/>
    <property type="match status" value="1"/>
</dbReference>
<dbReference type="PANTHER" id="PTHR33803">
    <property type="entry name" value="IS1478 TRANSPOSASE"/>
    <property type="match status" value="1"/>
</dbReference>
<organism evidence="3 4">
    <name type="scientific">Splendidivirga corallicola</name>
    <dbReference type="NCBI Taxonomy" id="3051826"/>
    <lineage>
        <taxon>Bacteria</taxon>
        <taxon>Pseudomonadati</taxon>
        <taxon>Bacteroidota</taxon>
        <taxon>Cytophagia</taxon>
        <taxon>Cytophagales</taxon>
        <taxon>Splendidivirgaceae</taxon>
        <taxon>Splendidivirga</taxon>
    </lineage>
</organism>
<evidence type="ECO:0000259" key="2">
    <source>
        <dbReference type="Pfam" id="PF05598"/>
    </source>
</evidence>
<evidence type="ECO:0000256" key="1">
    <source>
        <dbReference type="SAM" id="MobiDB-lite"/>
    </source>
</evidence>
<reference evidence="3" key="1">
    <citation type="submission" date="2023-06" db="EMBL/GenBank/DDBJ databases">
        <title>Genomic of Parafulvivirga corallium.</title>
        <authorList>
            <person name="Wang G."/>
        </authorList>
    </citation>
    <scope>NUCLEOTIDE SEQUENCE</scope>
    <source>
        <strain evidence="3">BMA10</strain>
    </source>
</reference>
<gene>
    <name evidence="3" type="ORF">QQ008_17400</name>
</gene>
<evidence type="ECO:0000313" key="4">
    <source>
        <dbReference type="Proteomes" id="UP001172082"/>
    </source>
</evidence>
<comment type="caution">
    <text evidence="3">The sequence shown here is derived from an EMBL/GenBank/DDBJ whole genome shotgun (WGS) entry which is preliminary data.</text>
</comment>
<feature type="domain" description="Transposase InsH N-terminal" evidence="2">
    <location>
        <begin position="23"/>
        <end position="97"/>
    </location>
</feature>
<name>A0ABT8KR00_9BACT</name>
<proteinExistence type="predicted"/>
<feature type="compositionally biased region" description="Basic and acidic residues" evidence="1">
    <location>
        <begin position="189"/>
        <end position="200"/>
    </location>
</feature>
<dbReference type="RefSeq" id="WP_346753191.1">
    <property type="nucleotide sequence ID" value="NZ_JAUJEA010000006.1"/>
</dbReference>
<accession>A0ABT8KR00</accession>
<dbReference type="PANTHER" id="PTHR33803:SF3">
    <property type="entry name" value="BLL1974 PROTEIN"/>
    <property type="match status" value="1"/>
</dbReference>
<sequence>MQNPLFPDHLHYSSKLYIFKSATALGKLHSAIPWDELAACLPQENRGPGAPRWFSAQGMFGLMFLKAYLNISDAKLIERFNTDYAMQLFCGKLLQDNERIKGRSIVSRIRTYIGENADWQQLQHVLLDHWKRDMSNTHVLLMDATCYESYIRFPTDVKLLWESCQWVFEKQLFNLCKLDGIRRPRSKYIDQKRKQRSYDRQRRKTYKQGQKRKKALLHLLQKGLGQLQELLNNNPQIELNRHQRTYLKTIKTVLAQQTFLQTRSAKELKDRIVSLPKPYIRPIIRGKENKRIEFGMKVHMLQSDGISYFDQISFNAFNETTRLKTSVFKHKAIFKDCHQLGADNIYPTNKNRKFLTDKQIFTCFANKGPKKPTKSEAKLKSILATQRATTMEGAFGIHKTAYGLHKIKAKNKINEVVWVFFGVMTANAVIMAKRKANSPPLQQVA</sequence>
<dbReference type="Proteomes" id="UP001172082">
    <property type="component" value="Unassembled WGS sequence"/>
</dbReference>
<keyword evidence="4" id="KW-1185">Reference proteome</keyword>
<protein>
    <submittedName>
        <fullName evidence="3">Transposase</fullName>
    </submittedName>
</protein>
<feature type="region of interest" description="Disordered" evidence="1">
    <location>
        <begin position="189"/>
        <end position="209"/>
    </location>
</feature>
<dbReference type="EMBL" id="JAUJEA010000006">
    <property type="protein sequence ID" value="MDN5203169.1"/>
    <property type="molecule type" value="Genomic_DNA"/>
</dbReference>
<dbReference type="InterPro" id="IPR008490">
    <property type="entry name" value="Transposase_InsH_N"/>
</dbReference>